<sequence length="90" mass="8987">MNAGLEGGVVAEKVSHLEPGKGLNAATGEYVNMVDAGIIDPAKVTRSALQNAASIAALFLTTEAVIADKPEKAPAMPAGGDMGGMGGMDF</sequence>
<dbReference type="PANTHER" id="PTHR45633">
    <property type="entry name" value="60 KDA HEAT SHOCK PROTEIN, MITOCHONDRIAL"/>
    <property type="match status" value="1"/>
</dbReference>
<protein>
    <submittedName>
        <fullName evidence="4">HERV-H LTR-associating protein 2</fullName>
    </submittedName>
</protein>
<dbReference type="InterPro" id="IPR002423">
    <property type="entry name" value="Cpn60/GroEL/TCP-1"/>
</dbReference>
<dbReference type="EMBL" id="QXTE01010601">
    <property type="protein sequence ID" value="TFJ95271.1"/>
    <property type="molecule type" value="Genomic_DNA"/>
</dbReference>
<evidence type="ECO:0000256" key="3">
    <source>
        <dbReference type="SAM" id="MobiDB-lite"/>
    </source>
</evidence>
<name>A0A4D9DFN7_9SAUR</name>
<dbReference type="Proteomes" id="UP000297703">
    <property type="component" value="Unassembled WGS sequence"/>
</dbReference>
<keyword evidence="2" id="KW-0143">Chaperone</keyword>
<feature type="region of interest" description="Disordered" evidence="3">
    <location>
        <begin position="71"/>
        <end position="90"/>
    </location>
</feature>
<accession>A0A4D9DFN7</accession>
<dbReference type="AlphaFoldDB" id="A0A4D9DFN7"/>
<organism evidence="4 5">
    <name type="scientific">Platysternon megacephalum</name>
    <name type="common">big-headed turtle</name>
    <dbReference type="NCBI Taxonomy" id="55544"/>
    <lineage>
        <taxon>Eukaryota</taxon>
        <taxon>Metazoa</taxon>
        <taxon>Chordata</taxon>
        <taxon>Craniata</taxon>
        <taxon>Vertebrata</taxon>
        <taxon>Euteleostomi</taxon>
        <taxon>Archelosauria</taxon>
        <taxon>Testudinata</taxon>
        <taxon>Testudines</taxon>
        <taxon>Cryptodira</taxon>
        <taxon>Durocryptodira</taxon>
        <taxon>Testudinoidea</taxon>
        <taxon>Platysternidae</taxon>
        <taxon>Platysternon</taxon>
    </lineage>
</organism>
<dbReference type="InterPro" id="IPR027413">
    <property type="entry name" value="GROEL-like_equatorial_sf"/>
</dbReference>
<proteinExistence type="inferred from homology"/>
<gene>
    <name evidence="4" type="ORF">DR999_PMT23236</name>
</gene>
<dbReference type="InterPro" id="IPR001844">
    <property type="entry name" value="Cpn60/GroEL"/>
</dbReference>
<comment type="caution">
    <text evidence="4">The sequence shown here is derived from an EMBL/GenBank/DDBJ whole genome shotgun (WGS) entry which is preliminary data.</text>
</comment>
<evidence type="ECO:0000313" key="4">
    <source>
        <dbReference type="EMBL" id="TFJ95271.1"/>
    </source>
</evidence>
<dbReference type="GO" id="GO:0140662">
    <property type="term" value="F:ATP-dependent protein folding chaperone"/>
    <property type="evidence" value="ECO:0007669"/>
    <property type="project" value="InterPro"/>
</dbReference>
<evidence type="ECO:0000313" key="5">
    <source>
        <dbReference type="Proteomes" id="UP000297703"/>
    </source>
</evidence>
<reference evidence="4 5" key="1">
    <citation type="submission" date="2019-04" db="EMBL/GenBank/DDBJ databases">
        <title>Draft genome of the big-headed turtle Platysternon megacephalum.</title>
        <authorList>
            <person name="Gong S."/>
        </authorList>
    </citation>
    <scope>NUCLEOTIDE SEQUENCE [LARGE SCALE GENOMIC DNA]</scope>
    <source>
        <strain evidence="4">DO16091913</strain>
        <tissue evidence="4">Muscle</tissue>
    </source>
</reference>
<dbReference type="OrthoDB" id="1733909at2759"/>
<dbReference type="STRING" id="55544.A0A4D9DFN7"/>
<dbReference type="Pfam" id="PF00118">
    <property type="entry name" value="Cpn60_TCP1"/>
    <property type="match status" value="1"/>
</dbReference>
<dbReference type="Gene3D" id="1.10.560.10">
    <property type="entry name" value="GroEL-like equatorial domain"/>
    <property type="match status" value="1"/>
</dbReference>
<dbReference type="SUPFAM" id="SSF48592">
    <property type="entry name" value="GroEL equatorial domain-like"/>
    <property type="match status" value="1"/>
</dbReference>
<dbReference type="GO" id="GO:0005524">
    <property type="term" value="F:ATP binding"/>
    <property type="evidence" value="ECO:0007669"/>
    <property type="project" value="InterPro"/>
</dbReference>
<evidence type="ECO:0000256" key="2">
    <source>
        <dbReference type="ARBA" id="ARBA00023186"/>
    </source>
</evidence>
<comment type="similarity">
    <text evidence="1">Belongs to the chaperonin (HSP60) family.</text>
</comment>
<evidence type="ECO:0000256" key="1">
    <source>
        <dbReference type="ARBA" id="ARBA00006607"/>
    </source>
</evidence>
<keyword evidence="5" id="KW-1185">Reference proteome</keyword>
<reference evidence="4 5" key="2">
    <citation type="submission" date="2019-04" db="EMBL/GenBank/DDBJ databases">
        <title>The genome sequence of big-headed turtle.</title>
        <authorList>
            <person name="Gong S."/>
        </authorList>
    </citation>
    <scope>NUCLEOTIDE SEQUENCE [LARGE SCALE GENOMIC DNA]</scope>
    <source>
        <strain evidence="4">DO16091913</strain>
        <tissue evidence="4">Muscle</tissue>
    </source>
</reference>
<feature type="compositionally biased region" description="Gly residues" evidence="3">
    <location>
        <begin position="80"/>
        <end position="90"/>
    </location>
</feature>
<dbReference type="GO" id="GO:0042026">
    <property type="term" value="P:protein refolding"/>
    <property type="evidence" value="ECO:0007669"/>
    <property type="project" value="InterPro"/>
</dbReference>